<dbReference type="Proteomes" id="UP001176806">
    <property type="component" value="Unassembled WGS sequence"/>
</dbReference>
<gene>
    <name evidence="2" type="ORF">Q4Q40_13820</name>
</gene>
<proteinExistence type="predicted"/>
<keyword evidence="3" id="KW-1185">Reference proteome</keyword>
<sequence length="258" mass="27944">MKKPTLSFILYCFISITYAQVGIGTTTPDGSSVMDVESTDKGLLIPRLTNNQKNNILNPATGLMVYDLTNKCTSVNIGPPFAPNWECLNKTDNSTIPTVIVSSNSLVIDTTNDKQWLDVPDLNSTFTLLEDETIKIDWTLFTGQTLASTTSGFAQMFTILEINGANDVRSSNYLPMVHNPGGNSFRLLMNNSTFSHAITLNAGVYTVKVKVYAASFLGATATRSVSVGARISSWAGGDNMTSQEMLNAASNKLLITFL</sequence>
<comment type="caution">
    <text evidence="2">The sequence shown here is derived from an EMBL/GenBank/DDBJ whole genome shotgun (WGS) entry which is preliminary data.</text>
</comment>
<name>A0ABT8WQ42_9FLAO</name>
<feature type="signal peptide" evidence="1">
    <location>
        <begin position="1"/>
        <end position="19"/>
    </location>
</feature>
<accession>A0ABT8WQ42</accession>
<evidence type="ECO:0000313" key="3">
    <source>
        <dbReference type="Proteomes" id="UP001176806"/>
    </source>
</evidence>
<dbReference type="RefSeq" id="WP_303302451.1">
    <property type="nucleotide sequence ID" value="NZ_BAABDA010000035.1"/>
</dbReference>
<reference evidence="2" key="1">
    <citation type="submission" date="2023-07" db="EMBL/GenBank/DDBJ databases">
        <title>Two novel species in the genus Flavivirga.</title>
        <authorList>
            <person name="Kwon K."/>
        </authorList>
    </citation>
    <scope>NUCLEOTIDE SEQUENCE</scope>
    <source>
        <strain evidence="2">KACC 14158</strain>
    </source>
</reference>
<protein>
    <submittedName>
        <fullName evidence="2">Uncharacterized protein</fullName>
    </submittedName>
</protein>
<dbReference type="EMBL" id="JAUOEL010000004">
    <property type="protein sequence ID" value="MDO5975270.1"/>
    <property type="molecule type" value="Genomic_DNA"/>
</dbReference>
<evidence type="ECO:0000313" key="2">
    <source>
        <dbReference type="EMBL" id="MDO5975270.1"/>
    </source>
</evidence>
<keyword evidence="1" id="KW-0732">Signal</keyword>
<evidence type="ECO:0000256" key="1">
    <source>
        <dbReference type="SAM" id="SignalP"/>
    </source>
</evidence>
<organism evidence="2 3">
    <name type="scientific">Flavivirga jejuensis</name>
    <dbReference type="NCBI Taxonomy" id="870487"/>
    <lineage>
        <taxon>Bacteria</taxon>
        <taxon>Pseudomonadati</taxon>
        <taxon>Bacteroidota</taxon>
        <taxon>Flavobacteriia</taxon>
        <taxon>Flavobacteriales</taxon>
        <taxon>Flavobacteriaceae</taxon>
        <taxon>Flavivirga</taxon>
    </lineage>
</organism>
<feature type="chain" id="PRO_5045644943" evidence="1">
    <location>
        <begin position="20"/>
        <end position="258"/>
    </location>
</feature>